<dbReference type="Proteomes" id="UP001367676">
    <property type="component" value="Unassembled WGS sequence"/>
</dbReference>
<protein>
    <recommendedName>
        <fullName evidence="9">Peptidase S54 rhomboid domain-containing protein</fullName>
    </recommendedName>
</protein>
<dbReference type="Gene3D" id="1.20.1540.10">
    <property type="entry name" value="Rhomboid-like"/>
    <property type="match status" value="1"/>
</dbReference>
<feature type="region of interest" description="Disordered" evidence="7">
    <location>
        <begin position="48"/>
        <end position="130"/>
    </location>
</feature>
<dbReference type="PANTHER" id="PTHR45965">
    <property type="entry name" value="INACTIVE RHOMBOID PROTEIN"/>
    <property type="match status" value="1"/>
</dbReference>
<reference evidence="10 11" key="1">
    <citation type="submission" date="2024-03" db="EMBL/GenBank/DDBJ databases">
        <title>Adaptation during the transition from Ophiocordyceps entomopathogen to insect associate is accompanied by gene loss and intensified selection.</title>
        <authorList>
            <person name="Ward C.M."/>
            <person name="Onetto C.A."/>
            <person name="Borneman A.R."/>
        </authorList>
    </citation>
    <scope>NUCLEOTIDE SEQUENCE [LARGE SCALE GENOMIC DNA]</scope>
    <source>
        <strain evidence="10">AWRI1</strain>
        <tissue evidence="10">Single Adult Female</tissue>
    </source>
</reference>
<evidence type="ECO:0000256" key="6">
    <source>
        <dbReference type="ARBA" id="ARBA00023136"/>
    </source>
</evidence>
<feature type="compositionally biased region" description="Pro residues" evidence="7">
    <location>
        <begin position="99"/>
        <end position="113"/>
    </location>
</feature>
<feature type="transmembrane region" description="Helical" evidence="8">
    <location>
        <begin position="853"/>
        <end position="876"/>
    </location>
</feature>
<dbReference type="GO" id="GO:0004252">
    <property type="term" value="F:serine-type endopeptidase activity"/>
    <property type="evidence" value="ECO:0007669"/>
    <property type="project" value="InterPro"/>
</dbReference>
<dbReference type="GO" id="GO:0005789">
    <property type="term" value="C:endoplasmic reticulum membrane"/>
    <property type="evidence" value="ECO:0007669"/>
    <property type="project" value="UniProtKB-SubCell"/>
</dbReference>
<feature type="compositionally biased region" description="Basic and acidic residues" evidence="7">
    <location>
        <begin position="224"/>
        <end position="243"/>
    </location>
</feature>
<dbReference type="InterPro" id="IPR035952">
    <property type="entry name" value="Rhomboid-like_sf"/>
</dbReference>
<dbReference type="SUPFAM" id="SSF144091">
    <property type="entry name" value="Rhomboid-like"/>
    <property type="match status" value="1"/>
</dbReference>
<name>A0AAN9T6R4_9HEMI</name>
<dbReference type="GO" id="GO:0042058">
    <property type="term" value="P:regulation of epidermal growth factor receptor signaling pathway"/>
    <property type="evidence" value="ECO:0007669"/>
    <property type="project" value="TreeGrafter"/>
</dbReference>
<sequence>MQSTCDVGCKSELMDGWLLQKPGVIRTAAAPVKGPGGRGSSAALMDHHAQPMQRSISAPAPASATEYDEETTSPSTEMADDSLSSTNESLTSPPHHLHPPPPPNHPLRNPPTSLPVQSTFDRPHHLKHPLQHQISAPVTGSNVPSSRRYSRSISKKELIKNYIKKETAVFFGVHEPTEENERARWLDRRKRLACRTYGQLKNEYQIPSGCSTLQKPDVLPLTSQRKDKTDEGTDERDAVESRSIESTLKRKPSVARMTFDGVAYVVSTLGRHRRRPSSSSRQWSRSYAPSSVPPTPSSPLDDEVFFDRTSFTQEDFHSRSLGTATVTFSGDPSYDPSGVGSFDQVDSSSRVQPRFTATSHRIGKEKYYTWRRPSQRLEDDHEVPQIGLSRIWSRFLDRIFDNSDRRQYGMGVVGRVFGRSIKRSVVNREPVKEQLEDLEDHRPFFTYWVTTVQILILALSIFAYGLGPVGFDLTQRSGLVLVTSLSLQQVEYSEPSNFWIGPRAADLIHMGAKFAPCMRKDMKIIKEIEKMRNRERDTACCIRNDDSGCVQASQAECSKAISTWKKWSTDDIGPNGRVSGSVCGLDPKFCEAPASVAPHEWPDDITKWPICRKMSSRFSVQTMSPGHHGIKKDKMAAAEHMVCEVIGHPCCIGIHGTCRITTKEYCDFVRGYFHEDASLCSQVSCLDDVCGMIPFYVPEAPDQFYRLWTSLFIHAGVLHLAITVIIQYFFMRDLEKLTGSLRIAFIYIGSGVAGNLASAIFVPYRAEVGPAGAQFGLLACLVVEVLNCWPMLKHPFQALMKLLAVTFSLFLFGLLPWVDNFAHLFGFGFGFLLSYALLPFVSFGPYDRHRKIFFIWVCLLSSLCFFVLLVLLFYLIPFYDCEVCHYLNCIPLTRDFCATQNINFKREEYVV</sequence>
<evidence type="ECO:0000256" key="5">
    <source>
        <dbReference type="ARBA" id="ARBA00022989"/>
    </source>
</evidence>
<feature type="transmembrane region" description="Helical" evidence="8">
    <location>
        <begin position="711"/>
        <end position="731"/>
    </location>
</feature>
<keyword evidence="11" id="KW-1185">Reference proteome</keyword>
<feature type="transmembrane region" description="Helical" evidence="8">
    <location>
        <begin position="768"/>
        <end position="786"/>
    </location>
</feature>
<dbReference type="AlphaFoldDB" id="A0AAN9T6R4"/>
<evidence type="ECO:0000259" key="9">
    <source>
        <dbReference type="Pfam" id="PF01694"/>
    </source>
</evidence>
<feature type="transmembrane region" description="Helical" evidence="8">
    <location>
        <begin position="821"/>
        <end position="841"/>
    </location>
</feature>
<proteinExistence type="inferred from homology"/>
<dbReference type="Pfam" id="PF01694">
    <property type="entry name" value="Rhomboid"/>
    <property type="match status" value="1"/>
</dbReference>
<evidence type="ECO:0000256" key="8">
    <source>
        <dbReference type="SAM" id="Phobius"/>
    </source>
</evidence>
<comment type="subcellular location">
    <subcellularLocation>
        <location evidence="1">Endoplasmic reticulum membrane</location>
        <topology evidence="1">Multi-pass membrane protein</topology>
    </subcellularLocation>
</comment>
<dbReference type="InterPro" id="IPR022764">
    <property type="entry name" value="Peptidase_S54_rhomboid_dom"/>
</dbReference>
<organism evidence="10 11">
    <name type="scientific">Parthenolecanium corni</name>
    <dbReference type="NCBI Taxonomy" id="536013"/>
    <lineage>
        <taxon>Eukaryota</taxon>
        <taxon>Metazoa</taxon>
        <taxon>Ecdysozoa</taxon>
        <taxon>Arthropoda</taxon>
        <taxon>Hexapoda</taxon>
        <taxon>Insecta</taxon>
        <taxon>Pterygota</taxon>
        <taxon>Neoptera</taxon>
        <taxon>Paraneoptera</taxon>
        <taxon>Hemiptera</taxon>
        <taxon>Sternorrhyncha</taxon>
        <taxon>Coccoidea</taxon>
        <taxon>Coccidae</taxon>
        <taxon>Parthenolecanium</taxon>
    </lineage>
</organism>
<comment type="similarity">
    <text evidence="2">Belongs to the peptidase S54 family.</text>
</comment>
<gene>
    <name evidence="10" type="ORF">V9T40_011350</name>
</gene>
<evidence type="ECO:0000256" key="3">
    <source>
        <dbReference type="ARBA" id="ARBA00022692"/>
    </source>
</evidence>
<evidence type="ECO:0000256" key="7">
    <source>
        <dbReference type="SAM" id="MobiDB-lite"/>
    </source>
</evidence>
<evidence type="ECO:0000256" key="1">
    <source>
        <dbReference type="ARBA" id="ARBA00004477"/>
    </source>
</evidence>
<keyword evidence="4" id="KW-0256">Endoplasmic reticulum</keyword>
<evidence type="ECO:0000313" key="10">
    <source>
        <dbReference type="EMBL" id="KAK7574159.1"/>
    </source>
</evidence>
<evidence type="ECO:0000256" key="2">
    <source>
        <dbReference type="ARBA" id="ARBA00009045"/>
    </source>
</evidence>
<evidence type="ECO:0000313" key="11">
    <source>
        <dbReference type="Proteomes" id="UP001367676"/>
    </source>
</evidence>
<dbReference type="InterPro" id="IPR051512">
    <property type="entry name" value="Inactive_Rhomboid"/>
</dbReference>
<dbReference type="GO" id="GO:0050708">
    <property type="term" value="P:regulation of protein secretion"/>
    <property type="evidence" value="ECO:0007669"/>
    <property type="project" value="TreeGrafter"/>
</dbReference>
<feature type="transmembrane region" description="Helical" evidence="8">
    <location>
        <begin position="743"/>
        <end position="762"/>
    </location>
</feature>
<feature type="compositionally biased region" description="Polar residues" evidence="7">
    <location>
        <begin position="72"/>
        <end position="92"/>
    </location>
</feature>
<dbReference type="FunFam" id="1.20.1540.10:FF:000025">
    <property type="entry name" value="Putative rhomboid family"/>
    <property type="match status" value="1"/>
</dbReference>
<feature type="region of interest" description="Disordered" evidence="7">
    <location>
        <begin position="270"/>
        <end position="303"/>
    </location>
</feature>
<evidence type="ECO:0000256" key="4">
    <source>
        <dbReference type="ARBA" id="ARBA00022824"/>
    </source>
</evidence>
<dbReference type="PANTHER" id="PTHR45965:SF3">
    <property type="entry name" value="INACTIVE RHOMBOID PROTEIN 1"/>
    <property type="match status" value="1"/>
</dbReference>
<keyword evidence="5 8" id="KW-1133">Transmembrane helix</keyword>
<feature type="region of interest" description="Disordered" evidence="7">
    <location>
        <begin position="208"/>
        <end position="250"/>
    </location>
</feature>
<keyword evidence="3 8" id="KW-0812">Transmembrane</keyword>
<feature type="compositionally biased region" description="Low complexity" evidence="7">
    <location>
        <begin position="277"/>
        <end position="290"/>
    </location>
</feature>
<dbReference type="EMBL" id="JBBCAQ010000037">
    <property type="protein sequence ID" value="KAK7574159.1"/>
    <property type="molecule type" value="Genomic_DNA"/>
</dbReference>
<feature type="transmembrane region" description="Helical" evidence="8">
    <location>
        <begin position="798"/>
        <end position="815"/>
    </location>
</feature>
<keyword evidence="6 8" id="KW-0472">Membrane</keyword>
<comment type="caution">
    <text evidence="10">The sequence shown here is derived from an EMBL/GenBank/DDBJ whole genome shotgun (WGS) entry which is preliminary data.</text>
</comment>
<feature type="domain" description="Peptidase S54 rhomboid" evidence="9">
    <location>
        <begin position="702"/>
        <end position="839"/>
    </location>
</feature>
<accession>A0AAN9T6R4</accession>